<evidence type="ECO:0000259" key="3">
    <source>
        <dbReference type="PROSITE" id="PS50076"/>
    </source>
</evidence>
<dbReference type="Proteomes" id="UP000010422">
    <property type="component" value="Unassembled WGS sequence"/>
</dbReference>
<dbReference type="PROSITE" id="PS50076">
    <property type="entry name" value="DNAJ_2"/>
    <property type="match status" value="1"/>
</dbReference>
<dbReference type="GO" id="GO:0036503">
    <property type="term" value="P:ERAD pathway"/>
    <property type="evidence" value="ECO:0007669"/>
    <property type="project" value="TreeGrafter"/>
</dbReference>
<evidence type="ECO:0000313" key="5">
    <source>
        <dbReference type="EMBL" id="CCJ31575.1"/>
    </source>
</evidence>
<dbReference type="PANTHER" id="PTHR44360">
    <property type="entry name" value="DNAJ HOMOLOG SUBFAMILY B MEMBER 9"/>
    <property type="match status" value="1"/>
</dbReference>
<gene>
    <name evidence="4" type="ORF">PNEJI1_001219</name>
    <name evidence="5" type="ORF">PNEJI1_003693</name>
</gene>
<dbReference type="PANTHER" id="PTHR44360:SF1">
    <property type="entry name" value="DNAJ HOMOLOG SUBFAMILY B MEMBER 9"/>
    <property type="match status" value="1"/>
</dbReference>
<dbReference type="GO" id="GO:0051087">
    <property type="term" value="F:protein-folding chaperone binding"/>
    <property type="evidence" value="ECO:0007669"/>
    <property type="project" value="TreeGrafter"/>
</dbReference>
<sequence length="330" mass="39459">MNIDNQSFTNSSIVSDIISWIIWCSFQEYFILIFQKLFYQARKHFTGINEPLPHSTVFLKDKHKISFFLTLFYFIYKIHGIYRNFSENFYEILKVSPYDSKRKLKSQFRKIVLKVHPDKIVSGNKTEFIELQLIYHVLLNARQRFAYERFGPSSIEWSDGVSMFETLFKSIKSSIHFYGGIILIFLVSNLFKIKPYKKFWHFYGLGVCFTLEILSLVRSNPTFPFNYLFPRKLPFEFLDATHTFIRIFLLSWPNIEIILFKRKEVPDILTSSKKINHLSTLLLNESTDLLNMEYSCYANKSIVKDRIKEKIKEVLFKEKMLYNENSRYKK</sequence>
<name>L0PB63_PNEJI</name>
<dbReference type="VEuPathDB" id="FungiDB:PNEJI1_001219"/>
<dbReference type="SUPFAM" id="SSF46565">
    <property type="entry name" value="Chaperone J-domain"/>
    <property type="match status" value="1"/>
</dbReference>
<evidence type="ECO:0000256" key="1">
    <source>
        <dbReference type="ARBA" id="ARBA00023186"/>
    </source>
</evidence>
<dbReference type="Gene3D" id="1.10.287.110">
    <property type="entry name" value="DnaJ domain"/>
    <property type="match status" value="1"/>
</dbReference>
<dbReference type="EMBL" id="CAKM01000203">
    <property type="protein sequence ID" value="CCJ29646.1"/>
    <property type="molecule type" value="Genomic_DNA"/>
</dbReference>
<dbReference type="CDD" id="cd06257">
    <property type="entry name" value="DnaJ"/>
    <property type="match status" value="1"/>
</dbReference>
<evidence type="ECO:0000313" key="6">
    <source>
        <dbReference type="Proteomes" id="UP000010422"/>
    </source>
</evidence>
<dbReference type="STRING" id="1209962.L0PB63"/>
<feature type="transmembrane region" description="Helical" evidence="2">
    <location>
        <begin position="65"/>
        <end position="82"/>
    </location>
</feature>
<dbReference type="InterPro" id="IPR001623">
    <property type="entry name" value="DnaJ_domain"/>
</dbReference>
<feature type="domain" description="J" evidence="3">
    <location>
        <begin position="88"/>
        <end position="151"/>
    </location>
</feature>
<proteinExistence type="predicted"/>
<reference evidence="4 6" key="1">
    <citation type="journal article" date="2012" name="MBio">
        <title>De novo assembly of the Pneumocystis jirovecii genome from a single bronchoalveolar lavage fluid specimen from a patient.</title>
        <authorList>
            <person name="Cisse O.H."/>
            <person name="Pagni M."/>
            <person name="Hauser P.M."/>
        </authorList>
    </citation>
    <scope>NUCLEOTIDE SEQUENCE [LARGE SCALE GENOMIC DNA]</scope>
    <source>
        <strain evidence="4 6">SE8</strain>
    </source>
</reference>
<dbReference type="Pfam" id="PF00226">
    <property type="entry name" value="DnaJ"/>
    <property type="match status" value="1"/>
</dbReference>
<evidence type="ECO:0000313" key="4">
    <source>
        <dbReference type="EMBL" id="CCJ29646.1"/>
    </source>
</evidence>
<keyword evidence="1" id="KW-0143">Chaperone</keyword>
<dbReference type="GO" id="GO:0051787">
    <property type="term" value="F:misfolded protein binding"/>
    <property type="evidence" value="ECO:0007669"/>
    <property type="project" value="TreeGrafter"/>
</dbReference>
<protein>
    <recommendedName>
        <fullName evidence="3">J domain-containing protein</fullName>
    </recommendedName>
</protein>
<dbReference type="SMART" id="SM00271">
    <property type="entry name" value="DnaJ"/>
    <property type="match status" value="1"/>
</dbReference>
<keyword evidence="2" id="KW-0812">Transmembrane</keyword>
<comment type="caution">
    <text evidence="4">The sequence shown here is derived from an EMBL/GenBank/DDBJ whole genome shotgun (WGS) entry which is preliminary data.</text>
</comment>
<keyword evidence="2" id="KW-1133">Transmembrane helix</keyword>
<dbReference type="GO" id="GO:0005783">
    <property type="term" value="C:endoplasmic reticulum"/>
    <property type="evidence" value="ECO:0007669"/>
    <property type="project" value="TreeGrafter"/>
</dbReference>
<dbReference type="InterPro" id="IPR051948">
    <property type="entry name" value="Hsp70_co-chaperone_J-domain"/>
</dbReference>
<dbReference type="EMBL" id="CAKM01000350">
    <property type="protein sequence ID" value="CCJ31575.1"/>
    <property type="molecule type" value="Genomic_DNA"/>
</dbReference>
<evidence type="ECO:0000256" key="2">
    <source>
        <dbReference type="SAM" id="Phobius"/>
    </source>
</evidence>
<keyword evidence="2" id="KW-0472">Membrane</keyword>
<dbReference type="PRINTS" id="PR00625">
    <property type="entry name" value="JDOMAIN"/>
</dbReference>
<accession>L0PB63</accession>
<dbReference type="VEuPathDB" id="FungiDB:PNEJI1_003693"/>
<organism evidence="6">
    <name type="scientific">Pneumocystis jirovecii</name>
    <name type="common">Human pneumocystis pneumonia agent</name>
    <dbReference type="NCBI Taxonomy" id="42068"/>
    <lineage>
        <taxon>Eukaryota</taxon>
        <taxon>Fungi</taxon>
        <taxon>Dikarya</taxon>
        <taxon>Ascomycota</taxon>
        <taxon>Taphrinomycotina</taxon>
        <taxon>Pneumocystomycetes</taxon>
        <taxon>Pneumocystaceae</taxon>
        <taxon>Pneumocystis</taxon>
    </lineage>
</organism>
<dbReference type="InterPro" id="IPR036869">
    <property type="entry name" value="J_dom_sf"/>
</dbReference>
<dbReference type="AlphaFoldDB" id="L0PB63"/>
<feature type="transmembrane region" description="Helical" evidence="2">
    <location>
        <begin position="175"/>
        <end position="193"/>
    </location>
</feature>